<dbReference type="AlphaFoldDB" id="A0A518H259"/>
<accession>A0A518H259</accession>
<dbReference type="EMBL" id="CP036426">
    <property type="protein sequence ID" value="QDV34925.1"/>
    <property type="molecule type" value="Genomic_DNA"/>
</dbReference>
<keyword evidence="3" id="KW-1185">Reference proteome</keyword>
<dbReference type="RefSeq" id="WP_145270170.1">
    <property type="nucleotide sequence ID" value="NZ_CP036426.1"/>
</dbReference>
<sequence length="104" mass="11586">MNALLVILLALALMLVLWAIARIDRQQKDVLKGIGSLRKAIKESREKAHGDIVLELDRQLTESGRQLIEAMVKTPAAPAENCVPAKPKVNRQPQPRVNGKFVKR</sequence>
<dbReference type="KEGG" id="tpla:ElP_28220"/>
<dbReference type="Proteomes" id="UP000317835">
    <property type="component" value="Chromosome"/>
</dbReference>
<gene>
    <name evidence="2" type="ORF">ElP_28220</name>
</gene>
<evidence type="ECO:0000313" key="2">
    <source>
        <dbReference type="EMBL" id="QDV34925.1"/>
    </source>
</evidence>
<evidence type="ECO:0000313" key="3">
    <source>
        <dbReference type="Proteomes" id="UP000317835"/>
    </source>
</evidence>
<name>A0A518H259_9BACT</name>
<reference evidence="2 3" key="1">
    <citation type="submission" date="2019-02" db="EMBL/GenBank/DDBJ databases">
        <title>Deep-cultivation of Planctomycetes and their phenomic and genomic characterization uncovers novel biology.</title>
        <authorList>
            <person name="Wiegand S."/>
            <person name="Jogler M."/>
            <person name="Boedeker C."/>
            <person name="Pinto D."/>
            <person name="Vollmers J."/>
            <person name="Rivas-Marin E."/>
            <person name="Kohn T."/>
            <person name="Peeters S.H."/>
            <person name="Heuer A."/>
            <person name="Rast P."/>
            <person name="Oberbeckmann S."/>
            <person name="Bunk B."/>
            <person name="Jeske O."/>
            <person name="Meyerdierks A."/>
            <person name="Storesund J.E."/>
            <person name="Kallscheuer N."/>
            <person name="Luecker S."/>
            <person name="Lage O.M."/>
            <person name="Pohl T."/>
            <person name="Merkel B.J."/>
            <person name="Hornburger P."/>
            <person name="Mueller R.-W."/>
            <person name="Bruemmer F."/>
            <person name="Labrenz M."/>
            <person name="Spormann A.M."/>
            <person name="Op den Camp H."/>
            <person name="Overmann J."/>
            <person name="Amann R."/>
            <person name="Jetten M.S.M."/>
            <person name="Mascher T."/>
            <person name="Medema M.H."/>
            <person name="Devos D.P."/>
            <person name="Kaster A.-K."/>
            <person name="Ovreas L."/>
            <person name="Rohde M."/>
            <person name="Galperin M.Y."/>
            <person name="Jogler C."/>
        </authorList>
    </citation>
    <scope>NUCLEOTIDE SEQUENCE [LARGE SCALE GENOMIC DNA]</scope>
    <source>
        <strain evidence="2 3">ElP</strain>
    </source>
</reference>
<protein>
    <submittedName>
        <fullName evidence="2">Uncharacterized protein</fullName>
    </submittedName>
</protein>
<evidence type="ECO:0000256" key="1">
    <source>
        <dbReference type="SAM" id="MobiDB-lite"/>
    </source>
</evidence>
<feature type="region of interest" description="Disordered" evidence="1">
    <location>
        <begin position="79"/>
        <end position="104"/>
    </location>
</feature>
<organism evidence="2 3">
    <name type="scientific">Tautonia plasticadhaerens</name>
    <dbReference type="NCBI Taxonomy" id="2527974"/>
    <lineage>
        <taxon>Bacteria</taxon>
        <taxon>Pseudomonadati</taxon>
        <taxon>Planctomycetota</taxon>
        <taxon>Planctomycetia</taxon>
        <taxon>Isosphaerales</taxon>
        <taxon>Isosphaeraceae</taxon>
        <taxon>Tautonia</taxon>
    </lineage>
</organism>
<proteinExistence type="predicted"/>